<name>A0A7W7AH17_9SPHN</name>
<keyword evidence="2" id="KW-0732">Signal</keyword>
<comment type="caution">
    <text evidence="3">The sequence shown here is derived from an EMBL/GenBank/DDBJ whole genome shotgun (WGS) entry which is preliminary data.</text>
</comment>
<keyword evidence="4" id="KW-1185">Reference proteome</keyword>
<sequence>MGNMAGIAALIAATGLMAAPTLAAERAPAARLSLAPVSGRAVAPAHRASRAGHGAASGAIINLGLVAAIGMGVLLATAGGSKDAADSN</sequence>
<accession>A0A7W7AH17</accession>
<organism evidence="3 4">
    <name type="scientific">Sphingomonas abaci</name>
    <dbReference type="NCBI Taxonomy" id="237611"/>
    <lineage>
        <taxon>Bacteria</taxon>
        <taxon>Pseudomonadati</taxon>
        <taxon>Pseudomonadota</taxon>
        <taxon>Alphaproteobacteria</taxon>
        <taxon>Sphingomonadales</taxon>
        <taxon>Sphingomonadaceae</taxon>
        <taxon>Sphingomonas</taxon>
    </lineage>
</organism>
<feature type="signal peptide" evidence="2">
    <location>
        <begin position="1"/>
        <end position="23"/>
    </location>
</feature>
<reference evidence="3 4" key="1">
    <citation type="submission" date="2020-08" db="EMBL/GenBank/DDBJ databases">
        <title>Genomic Encyclopedia of Type Strains, Phase IV (KMG-IV): sequencing the most valuable type-strain genomes for metagenomic binning, comparative biology and taxonomic classification.</title>
        <authorList>
            <person name="Goeker M."/>
        </authorList>
    </citation>
    <scope>NUCLEOTIDE SEQUENCE [LARGE SCALE GENOMIC DNA]</scope>
    <source>
        <strain evidence="3 4">DSM 15867</strain>
    </source>
</reference>
<protein>
    <submittedName>
        <fullName evidence="3">Uncharacterized protein</fullName>
    </submittedName>
</protein>
<evidence type="ECO:0000256" key="2">
    <source>
        <dbReference type="SAM" id="SignalP"/>
    </source>
</evidence>
<evidence type="ECO:0000256" key="1">
    <source>
        <dbReference type="SAM" id="Phobius"/>
    </source>
</evidence>
<keyword evidence="1" id="KW-0812">Transmembrane</keyword>
<keyword evidence="1" id="KW-0472">Membrane</keyword>
<gene>
    <name evidence="3" type="ORF">GGQ96_000827</name>
</gene>
<dbReference type="EMBL" id="JACHNY010000001">
    <property type="protein sequence ID" value="MBB4616721.1"/>
    <property type="molecule type" value="Genomic_DNA"/>
</dbReference>
<dbReference type="Proteomes" id="UP000574769">
    <property type="component" value="Unassembled WGS sequence"/>
</dbReference>
<proteinExistence type="predicted"/>
<dbReference type="AlphaFoldDB" id="A0A7W7AH17"/>
<keyword evidence="1" id="KW-1133">Transmembrane helix</keyword>
<evidence type="ECO:0000313" key="4">
    <source>
        <dbReference type="Proteomes" id="UP000574769"/>
    </source>
</evidence>
<evidence type="ECO:0000313" key="3">
    <source>
        <dbReference type="EMBL" id="MBB4616721.1"/>
    </source>
</evidence>
<feature type="chain" id="PRO_5030994209" evidence="2">
    <location>
        <begin position="24"/>
        <end position="88"/>
    </location>
</feature>
<feature type="transmembrane region" description="Helical" evidence="1">
    <location>
        <begin position="59"/>
        <end position="78"/>
    </location>
</feature>
<dbReference type="RefSeq" id="WP_184111744.1">
    <property type="nucleotide sequence ID" value="NZ_JACHNY010000001.1"/>
</dbReference>